<sequence>MRCFSAALSLNVRPKSLWGPRLRVPELSSRLHFRARLINPVIYSNSRRNMSQPSDRGNNHHTNAEKLTQNVVKNTEKFRKLTSEKSQELRKTTLEIRDSISKIIPPEIHENIYTIPNFLTLTRLLAAPAIGYLIVKNEVLYALGLFVYSCVTDFLDGFIARKYNLRSIVGTIIDPMADKVLMVVCTVCMAQAHQMPLYLASLILGRDILLALSAVYYRFISLPPPKTILRYFDFSIPSAEVRPTMISKVNTALQMVYIGCCVVKPVLLPYFAADNSELFLSGLQVFEYVVAFTTISSGLSYVFSKNAVKILTKKF</sequence>
<evidence type="ECO:0000256" key="12">
    <source>
        <dbReference type="SAM" id="Phobius"/>
    </source>
</evidence>
<keyword evidence="4 12" id="KW-0812">Transmembrane</keyword>
<dbReference type="AlphaFoldDB" id="W6MHA7"/>
<feature type="transmembrane region" description="Helical" evidence="12">
    <location>
        <begin position="252"/>
        <end position="273"/>
    </location>
</feature>
<evidence type="ECO:0000256" key="5">
    <source>
        <dbReference type="ARBA" id="ARBA00022989"/>
    </source>
</evidence>
<keyword evidence="6" id="KW-0443">Lipid metabolism</keyword>
<dbReference type="STRING" id="1382522.W6MHA7"/>
<accession>W6MHA7</accession>
<feature type="transmembrane region" description="Helical" evidence="12">
    <location>
        <begin position="197"/>
        <end position="220"/>
    </location>
</feature>
<keyword evidence="2" id="KW-0444">Lipid biosynthesis</keyword>
<dbReference type="PANTHER" id="PTHR14269:SF60">
    <property type="entry name" value="CARDIOLIPIN SYNTHASE (CMP-FORMING)"/>
    <property type="match status" value="1"/>
</dbReference>
<evidence type="ECO:0000256" key="10">
    <source>
        <dbReference type="RuleBase" id="RU003750"/>
    </source>
</evidence>
<evidence type="ECO:0000256" key="9">
    <source>
        <dbReference type="ARBA" id="ARBA00023264"/>
    </source>
</evidence>
<dbReference type="PROSITE" id="PS00379">
    <property type="entry name" value="CDP_ALCOHOL_P_TRANSF"/>
    <property type="match status" value="1"/>
</dbReference>
<comment type="subcellular location">
    <subcellularLocation>
        <location evidence="1">Membrane</location>
        <topology evidence="1">Multi-pass membrane protein</topology>
    </subcellularLocation>
</comment>
<dbReference type="PANTHER" id="PTHR14269">
    <property type="entry name" value="CDP-DIACYLGLYCEROL--GLYCEROL-3-PHOSPHATE 3-PHOSPHATIDYLTRANSFERASE-RELATED"/>
    <property type="match status" value="1"/>
</dbReference>
<evidence type="ECO:0000256" key="6">
    <source>
        <dbReference type="ARBA" id="ARBA00023098"/>
    </source>
</evidence>
<reference evidence="13" key="2">
    <citation type="submission" date="2014-02" db="EMBL/GenBank/DDBJ databases">
        <title>Complete DNA sequence of /Kuraishia capsulata/ illustrates novel genomic features among budding yeasts (/Saccharomycotina/).</title>
        <authorList>
            <person name="Morales L."/>
            <person name="Noel B."/>
            <person name="Porcel B."/>
            <person name="Marcet-Houben M."/>
            <person name="Hullo M-F."/>
            <person name="Sacerdot C."/>
            <person name="Tekaia F."/>
            <person name="Leh-Louis V."/>
            <person name="Despons L."/>
            <person name="Khanna V."/>
            <person name="Aury J-M."/>
            <person name="Barbe V."/>
            <person name="Couloux A."/>
            <person name="Labadie K."/>
            <person name="Pelletier E."/>
            <person name="Souciet J-L."/>
            <person name="Boekhout T."/>
            <person name="Gabaldon T."/>
            <person name="Wincker P."/>
            <person name="Dujon B."/>
        </authorList>
    </citation>
    <scope>NUCLEOTIDE SEQUENCE</scope>
    <source>
        <strain evidence="13">CBS 1993</strain>
    </source>
</reference>
<evidence type="ECO:0000256" key="4">
    <source>
        <dbReference type="ARBA" id="ARBA00022692"/>
    </source>
</evidence>
<keyword evidence="8" id="KW-0594">Phospholipid biosynthesis</keyword>
<name>W6MHA7_9ASCO</name>
<feature type="region of interest" description="Disordered" evidence="11">
    <location>
        <begin position="46"/>
        <end position="65"/>
    </location>
</feature>
<dbReference type="Pfam" id="PF01066">
    <property type="entry name" value="CDP-OH_P_transf"/>
    <property type="match status" value="1"/>
</dbReference>
<evidence type="ECO:0000313" key="14">
    <source>
        <dbReference type="Proteomes" id="UP000019384"/>
    </source>
</evidence>
<dbReference type="InterPro" id="IPR000462">
    <property type="entry name" value="CDP-OH_P_trans"/>
</dbReference>
<dbReference type="Gene3D" id="1.20.120.1760">
    <property type="match status" value="1"/>
</dbReference>
<reference evidence="13" key="1">
    <citation type="submission" date="2013-12" db="EMBL/GenBank/DDBJ databases">
        <authorList>
            <person name="Genoscope - CEA"/>
        </authorList>
    </citation>
    <scope>NUCLEOTIDE SEQUENCE</scope>
    <source>
        <strain evidence="13">CBS 1993</strain>
    </source>
</reference>
<dbReference type="Proteomes" id="UP000019384">
    <property type="component" value="Unassembled WGS sequence"/>
</dbReference>
<evidence type="ECO:0000256" key="3">
    <source>
        <dbReference type="ARBA" id="ARBA00022679"/>
    </source>
</evidence>
<dbReference type="InterPro" id="IPR048254">
    <property type="entry name" value="CDP_ALCOHOL_P_TRANSF_CS"/>
</dbReference>
<evidence type="ECO:0000256" key="2">
    <source>
        <dbReference type="ARBA" id="ARBA00022516"/>
    </source>
</evidence>
<keyword evidence="5 12" id="KW-1133">Transmembrane helix</keyword>
<dbReference type="InterPro" id="IPR043130">
    <property type="entry name" value="CDP-OH_PTrfase_TM_dom"/>
</dbReference>
<dbReference type="GeneID" id="34518426"/>
<evidence type="ECO:0000256" key="7">
    <source>
        <dbReference type="ARBA" id="ARBA00023136"/>
    </source>
</evidence>
<dbReference type="GO" id="GO:0032049">
    <property type="term" value="P:cardiolipin biosynthetic process"/>
    <property type="evidence" value="ECO:0007669"/>
    <property type="project" value="TreeGrafter"/>
</dbReference>
<dbReference type="EMBL" id="HG793125">
    <property type="protein sequence ID" value="CDK25023.1"/>
    <property type="molecule type" value="Genomic_DNA"/>
</dbReference>
<dbReference type="RefSeq" id="XP_022457038.1">
    <property type="nucleotide sequence ID" value="XM_022605584.1"/>
</dbReference>
<evidence type="ECO:0000256" key="1">
    <source>
        <dbReference type="ARBA" id="ARBA00004141"/>
    </source>
</evidence>
<proteinExistence type="inferred from homology"/>
<keyword evidence="7 12" id="KW-0472">Membrane</keyword>
<protein>
    <recommendedName>
        <fullName evidence="15">CDP-diacylglycerol--glycerol-3-phosphate 3-phosphatidyltransferase</fullName>
    </recommendedName>
</protein>
<evidence type="ECO:0000313" key="13">
    <source>
        <dbReference type="EMBL" id="CDK25023.1"/>
    </source>
</evidence>
<keyword evidence="3 10" id="KW-0808">Transferase</keyword>
<dbReference type="HOGENOM" id="CLU_051314_0_1_1"/>
<dbReference type="GO" id="GO:0016020">
    <property type="term" value="C:membrane"/>
    <property type="evidence" value="ECO:0007669"/>
    <property type="project" value="UniProtKB-SubCell"/>
</dbReference>
<gene>
    <name evidence="13" type="ORF">KUCA_T00000990001</name>
</gene>
<dbReference type="InterPro" id="IPR050324">
    <property type="entry name" value="CDP-alcohol_PTase-I"/>
</dbReference>
<evidence type="ECO:0000256" key="8">
    <source>
        <dbReference type="ARBA" id="ARBA00023209"/>
    </source>
</evidence>
<dbReference type="FunFam" id="1.20.120.1760:FF:000017">
    <property type="entry name" value="Phosphatidyl synthase"/>
    <property type="match status" value="1"/>
</dbReference>
<dbReference type="GO" id="GO:0005739">
    <property type="term" value="C:mitochondrion"/>
    <property type="evidence" value="ECO:0007669"/>
    <property type="project" value="TreeGrafter"/>
</dbReference>
<feature type="compositionally biased region" description="Polar residues" evidence="11">
    <location>
        <begin position="46"/>
        <end position="56"/>
    </location>
</feature>
<evidence type="ECO:0000256" key="11">
    <source>
        <dbReference type="SAM" id="MobiDB-lite"/>
    </source>
</evidence>
<keyword evidence="14" id="KW-1185">Reference proteome</keyword>
<dbReference type="OrthoDB" id="10020554at2759"/>
<keyword evidence="9" id="KW-1208">Phospholipid metabolism</keyword>
<organism evidence="13 14">
    <name type="scientific">Kuraishia capsulata CBS 1993</name>
    <dbReference type="NCBI Taxonomy" id="1382522"/>
    <lineage>
        <taxon>Eukaryota</taxon>
        <taxon>Fungi</taxon>
        <taxon>Dikarya</taxon>
        <taxon>Ascomycota</taxon>
        <taxon>Saccharomycotina</taxon>
        <taxon>Pichiomycetes</taxon>
        <taxon>Pichiales</taxon>
        <taxon>Pichiaceae</taxon>
        <taxon>Kuraishia</taxon>
    </lineage>
</organism>
<comment type="similarity">
    <text evidence="10">Belongs to the CDP-alcohol phosphatidyltransferase class-I family.</text>
</comment>
<feature type="transmembrane region" description="Helical" evidence="12">
    <location>
        <begin position="285"/>
        <end position="304"/>
    </location>
</feature>
<evidence type="ECO:0008006" key="15">
    <source>
        <dbReference type="Google" id="ProtNLM"/>
    </source>
</evidence>
<dbReference type="GO" id="GO:0043337">
    <property type="term" value="F:cardiolipin synthase (CMP-forming)"/>
    <property type="evidence" value="ECO:0007669"/>
    <property type="project" value="TreeGrafter"/>
</dbReference>